<accession>A0A420XFL3</accession>
<comment type="similarity">
    <text evidence="2">Belongs to the TamA family.</text>
</comment>
<proteinExistence type="inferred from homology"/>
<dbReference type="GO" id="GO:0097347">
    <property type="term" value="C:TAM protein secretion complex"/>
    <property type="evidence" value="ECO:0007669"/>
    <property type="project" value="TreeGrafter"/>
</dbReference>
<name>A0A420XFL3_9PAST</name>
<evidence type="ECO:0000256" key="7">
    <source>
        <dbReference type="ARBA" id="ARBA00023136"/>
    </source>
</evidence>
<feature type="domain" description="Bacterial surface antigen (D15)" evidence="11">
    <location>
        <begin position="305"/>
        <end position="589"/>
    </location>
</feature>
<dbReference type="OrthoDB" id="9803054at2"/>
<dbReference type="GO" id="GO:0009279">
    <property type="term" value="C:cell outer membrane"/>
    <property type="evidence" value="ECO:0007669"/>
    <property type="project" value="UniProtKB-SubCell"/>
</dbReference>
<keyword evidence="4" id="KW-1134">Transmembrane beta strand</keyword>
<dbReference type="Gene3D" id="2.40.160.50">
    <property type="entry name" value="membrane protein fhac: a member of the omp85/tpsb transporter family"/>
    <property type="match status" value="1"/>
</dbReference>
<dbReference type="GO" id="GO:0009306">
    <property type="term" value="P:protein secretion"/>
    <property type="evidence" value="ECO:0007669"/>
    <property type="project" value="TreeGrafter"/>
</dbReference>
<evidence type="ECO:0000259" key="12">
    <source>
        <dbReference type="Pfam" id="PF07244"/>
    </source>
</evidence>
<evidence type="ECO:0000256" key="8">
    <source>
        <dbReference type="ARBA" id="ARBA00023237"/>
    </source>
</evidence>
<evidence type="ECO:0000256" key="5">
    <source>
        <dbReference type="ARBA" id="ARBA00022692"/>
    </source>
</evidence>
<dbReference type="PANTHER" id="PTHR12815">
    <property type="entry name" value="SORTING AND ASSEMBLY MACHINERY SAMM50 PROTEIN FAMILY MEMBER"/>
    <property type="match status" value="1"/>
</dbReference>
<evidence type="ECO:0000256" key="2">
    <source>
        <dbReference type="ARBA" id="ARBA00010248"/>
    </source>
</evidence>
<dbReference type="Gene3D" id="3.10.20.310">
    <property type="entry name" value="membrane protein fhac"/>
    <property type="match status" value="3"/>
</dbReference>
<comment type="subcellular location">
    <subcellularLocation>
        <location evidence="1">Cell outer membrane</location>
    </subcellularLocation>
</comment>
<sequence>MKVQHTIVSQIKRFSVISLCIAVSFYQIVYAEQTVLLKIEGVNDKDLSTNIRIYLSQLSNDEADGSERYQYLVQEKVDKALRAKGYYNTKYHFTITPRPRPQKDLLILNVTLDQPVRLDQRDVQLSGMAKDDEEFTQLITSGKPSKGEILNHQTYDNFKSSIEKLASSKGYFDAEWSVHRLEVYPSEHIADWRLAYQSGERYRYGEISFKNSQIREDYLRNILRIKPGDYYYINDLSKLSSDFSSSNWFNSVLVEPEIDSEQKNVALNILLQPRKKNNIEVGIGYESDVGPRFQMRWQKPWINNRGHSIETSMHISKPEQQIEFGYKIPVKEQPIDYFYEISAGAEREDINDTQLTGAHIGIQRFWNHETGWAFSLGIKARYDSFKQGDDERVKTFLLYSTASANRIRTDGSRFPLWGDAQHLTVNWGNKIWGSDVNFYSAKASTAWVRTFKDHHRVYLRGEIGYLKAGEFDRIPPILRYFAGGDRSVRGFGYKDISPRNSSGKLIGGSHLATATAEYQYQVYPSWWAATFYDTGLAAKSYSMSELHSGVGVGVRWASPIGAIKFDIATPVKNPSSDKKGVQFYIGIGSEL</sequence>
<dbReference type="PANTHER" id="PTHR12815:SF47">
    <property type="entry name" value="TRANSLOCATION AND ASSEMBLY MODULE SUBUNIT TAMA"/>
    <property type="match status" value="1"/>
</dbReference>
<comment type="subunit">
    <text evidence="10">Interacts with TamB to form the translocation and assembly module (TAM).</text>
</comment>
<evidence type="ECO:0000256" key="6">
    <source>
        <dbReference type="ARBA" id="ARBA00022729"/>
    </source>
</evidence>
<evidence type="ECO:0000256" key="4">
    <source>
        <dbReference type="ARBA" id="ARBA00022452"/>
    </source>
</evidence>
<evidence type="ECO:0000256" key="9">
    <source>
        <dbReference type="ARBA" id="ARBA00033063"/>
    </source>
</evidence>
<evidence type="ECO:0000259" key="11">
    <source>
        <dbReference type="Pfam" id="PF01103"/>
    </source>
</evidence>
<dbReference type="AlphaFoldDB" id="A0A420XFL3"/>
<dbReference type="InterPro" id="IPR035243">
    <property type="entry name" value="TamA_POTRA_Dom_1"/>
</dbReference>
<dbReference type="InterPro" id="IPR000184">
    <property type="entry name" value="Bac_surfAg_D15"/>
</dbReference>
<gene>
    <name evidence="14" type="ORF">DES31_1347</name>
</gene>
<dbReference type="InterPro" id="IPR039910">
    <property type="entry name" value="D15-like"/>
</dbReference>
<evidence type="ECO:0000256" key="10">
    <source>
        <dbReference type="ARBA" id="ARBA00093548"/>
    </source>
</evidence>
<evidence type="ECO:0000259" key="13">
    <source>
        <dbReference type="Pfam" id="PF17243"/>
    </source>
</evidence>
<keyword evidence="8" id="KW-0998">Cell outer membrane</keyword>
<keyword evidence="5" id="KW-0812">Transmembrane</keyword>
<comment type="caution">
    <text evidence="14">The sequence shown here is derived from an EMBL/GenBank/DDBJ whole genome shotgun (WGS) entry which is preliminary data.</text>
</comment>
<dbReference type="Pfam" id="PF17243">
    <property type="entry name" value="POTRA_TamA_1"/>
    <property type="match status" value="1"/>
</dbReference>
<keyword evidence="6" id="KW-0732">Signal</keyword>
<evidence type="ECO:0000313" key="14">
    <source>
        <dbReference type="EMBL" id="RKR71615.1"/>
    </source>
</evidence>
<reference evidence="14 15" key="1">
    <citation type="submission" date="2018-10" db="EMBL/GenBank/DDBJ databases">
        <title>Genomic Encyclopedia of Type Strains, Phase IV (KMG-IV): sequencing the most valuable type-strain genomes for metagenomic binning, comparative biology and taxonomic classification.</title>
        <authorList>
            <person name="Goeker M."/>
        </authorList>
    </citation>
    <scope>NUCLEOTIDE SEQUENCE [LARGE SCALE GENOMIC DNA]</scope>
    <source>
        <strain evidence="14 15">DSM 23800</strain>
    </source>
</reference>
<evidence type="ECO:0000256" key="3">
    <source>
        <dbReference type="ARBA" id="ARBA00015419"/>
    </source>
</evidence>
<dbReference type="InterPro" id="IPR010827">
    <property type="entry name" value="BamA/TamA_POTRA"/>
</dbReference>
<organism evidence="14 15">
    <name type="scientific">Otariodibacter oris</name>
    <dbReference type="NCBI Taxonomy" id="1032623"/>
    <lineage>
        <taxon>Bacteria</taxon>
        <taxon>Pseudomonadati</taxon>
        <taxon>Pseudomonadota</taxon>
        <taxon>Gammaproteobacteria</taxon>
        <taxon>Pasteurellales</taxon>
        <taxon>Pasteurellaceae</taxon>
        <taxon>Otariodibacter</taxon>
    </lineage>
</organism>
<dbReference type="EMBL" id="RBJC01000007">
    <property type="protein sequence ID" value="RKR71615.1"/>
    <property type="molecule type" value="Genomic_DNA"/>
</dbReference>
<dbReference type="Pfam" id="PF07244">
    <property type="entry name" value="POTRA"/>
    <property type="match status" value="1"/>
</dbReference>
<dbReference type="RefSeq" id="WP_121123323.1">
    <property type="nucleotide sequence ID" value="NZ_CP016604.1"/>
</dbReference>
<feature type="domain" description="POTRA" evidence="12">
    <location>
        <begin position="202"/>
        <end position="272"/>
    </location>
</feature>
<evidence type="ECO:0000256" key="1">
    <source>
        <dbReference type="ARBA" id="ARBA00004442"/>
    </source>
</evidence>
<dbReference type="Pfam" id="PF01103">
    <property type="entry name" value="Omp85"/>
    <property type="match status" value="1"/>
</dbReference>
<keyword evidence="15" id="KW-1185">Reference proteome</keyword>
<keyword evidence="7" id="KW-0472">Membrane</keyword>
<feature type="domain" description="TamA POTRA" evidence="13">
    <location>
        <begin position="37"/>
        <end position="111"/>
    </location>
</feature>
<protein>
    <recommendedName>
        <fullName evidence="3">Translocation and assembly module subunit TamA</fullName>
    </recommendedName>
    <alternativeName>
        <fullName evidence="9">Autotransporter assembly factor TamA</fullName>
    </alternativeName>
</protein>
<dbReference type="Proteomes" id="UP000280099">
    <property type="component" value="Unassembled WGS sequence"/>
</dbReference>
<evidence type="ECO:0000313" key="15">
    <source>
        <dbReference type="Proteomes" id="UP000280099"/>
    </source>
</evidence>